<dbReference type="Proteomes" id="UP001301797">
    <property type="component" value="Chromosome"/>
</dbReference>
<dbReference type="RefSeq" id="WP_317137351.1">
    <property type="nucleotide sequence ID" value="NZ_CP043875.1"/>
</dbReference>
<dbReference type="CDD" id="cd06464">
    <property type="entry name" value="ACD_sHsps-like"/>
    <property type="match status" value="1"/>
</dbReference>
<evidence type="ECO:0000256" key="1">
    <source>
        <dbReference type="PROSITE-ProRule" id="PRU00285"/>
    </source>
</evidence>
<keyword evidence="5" id="KW-1185">Reference proteome</keyword>
<dbReference type="KEGG" id="mefw:F1737_03250"/>
<evidence type="ECO:0000256" key="2">
    <source>
        <dbReference type="RuleBase" id="RU003616"/>
    </source>
</evidence>
<feature type="domain" description="SHSP" evidence="3">
    <location>
        <begin position="42"/>
        <end position="157"/>
    </location>
</feature>
<gene>
    <name evidence="4" type="ORF">F1737_03250</name>
</gene>
<accession>A0AA97I2M9</accession>
<proteinExistence type="inferred from homology"/>
<name>A0AA97I2M9_9EURY</name>
<evidence type="ECO:0000259" key="3">
    <source>
        <dbReference type="PROSITE" id="PS01031"/>
    </source>
</evidence>
<dbReference type="InterPro" id="IPR031107">
    <property type="entry name" value="Small_HSP"/>
</dbReference>
<dbReference type="InterPro" id="IPR002068">
    <property type="entry name" value="A-crystallin/Hsp20_dom"/>
</dbReference>
<dbReference type="Pfam" id="PF00011">
    <property type="entry name" value="HSP20"/>
    <property type="match status" value="1"/>
</dbReference>
<protein>
    <submittedName>
        <fullName evidence="4">Hsp20/alpha crystallin family protein</fullName>
    </submittedName>
</protein>
<dbReference type="PANTHER" id="PTHR11527">
    <property type="entry name" value="HEAT-SHOCK PROTEIN 20 FAMILY MEMBER"/>
    <property type="match status" value="1"/>
</dbReference>
<evidence type="ECO:0000313" key="5">
    <source>
        <dbReference type="Proteomes" id="UP001301797"/>
    </source>
</evidence>
<dbReference type="AlphaFoldDB" id="A0AA97I2M9"/>
<reference evidence="4 5" key="1">
    <citation type="submission" date="2019-09" db="EMBL/GenBank/DDBJ databases">
        <title>The complete genome of Methanoplanus sp. FWC-SCC4.</title>
        <authorList>
            <person name="Chen S.-C."/>
            <person name="Zhou Y.-Z."/>
            <person name="Lai M.-C."/>
        </authorList>
    </citation>
    <scope>NUCLEOTIDE SEQUENCE [LARGE SCALE GENOMIC DNA]</scope>
    <source>
        <strain evidence="4 5">FWC-SCC4</strain>
    </source>
</reference>
<organism evidence="4 5">
    <name type="scientific">Methanochimaera problematica</name>
    <dbReference type="NCBI Taxonomy" id="2609417"/>
    <lineage>
        <taxon>Archaea</taxon>
        <taxon>Methanobacteriati</taxon>
        <taxon>Methanobacteriota</taxon>
        <taxon>Stenosarchaea group</taxon>
        <taxon>Methanomicrobia</taxon>
        <taxon>Methanomicrobiales</taxon>
        <taxon>Methanomicrobiaceae</taxon>
        <taxon>Methanochimaera</taxon>
    </lineage>
</organism>
<dbReference type="Gene3D" id="2.60.40.790">
    <property type="match status" value="1"/>
</dbReference>
<dbReference type="SUPFAM" id="SSF49764">
    <property type="entry name" value="HSP20-like chaperones"/>
    <property type="match status" value="1"/>
</dbReference>
<dbReference type="InterPro" id="IPR008978">
    <property type="entry name" value="HSP20-like_chaperone"/>
</dbReference>
<comment type="similarity">
    <text evidence="1 2">Belongs to the small heat shock protein (HSP20) family.</text>
</comment>
<evidence type="ECO:0000313" key="4">
    <source>
        <dbReference type="EMBL" id="WOF15778.1"/>
    </source>
</evidence>
<dbReference type="GeneID" id="85229153"/>
<dbReference type="EMBL" id="CP043875">
    <property type="protein sequence ID" value="WOF15778.1"/>
    <property type="molecule type" value="Genomic_DNA"/>
</dbReference>
<sequence>MVKRGMYPFHSFWNEIDEMMAEMEERLTQRLSGGYNYPVTQRFLPALTSEFRIDVLDHDDEAIVVADLPGVKREDIKAKLVDSKTLEISCEKEEQTEEENKDSGYYMRERNYGTMKRLVSLPVDVTEDGSTGTFKNGVLEIHLKKLSVSSSKGIEIQ</sequence>
<dbReference type="PROSITE" id="PS01031">
    <property type="entry name" value="SHSP"/>
    <property type="match status" value="1"/>
</dbReference>